<reference evidence="8" key="1">
    <citation type="submission" date="2022-10" db="EMBL/GenBank/DDBJ databases">
        <title>Hoeflea sp. G2-23, isolated from marine algae.</title>
        <authorList>
            <person name="Kristyanto S."/>
            <person name="Kim J.M."/>
            <person name="Jeon C.O."/>
        </authorList>
    </citation>
    <scope>NUCLEOTIDE SEQUENCE</scope>
    <source>
        <strain evidence="8">G2-23</strain>
    </source>
</reference>
<dbReference type="InterPro" id="IPR000847">
    <property type="entry name" value="LysR_HTH_N"/>
</dbReference>
<dbReference type="Pfam" id="PF03466">
    <property type="entry name" value="LysR_substrate"/>
    <property type="match status" value="1"/>
</dbReference>
<dbReference type="RefSeq" id="WP_267652836.1">
    <property type="nucleotide sequence ID" value="NZ_JAOVZR010000001.1"/>
</dbReference>
<evidence type="ECO:0000259" key="7">
    <source>
        <dbReference type="PROSITE" id="PS50931"/>
    </source>
</evidence>
<evidence type="ECO:0000256" key="2">
    <source>
        <dbReference type="ARBA" id="ARBA00022458"/>
    </source>
</evidence>
<dbReference type="PANTHER" id="PTHR30118">
    <property type="entry name" value="HTH-TYPE TRANSCRIPTIONAL REGULATOR LEUO-RELATED"/>
    <property type="match status" value="1"/>
</dbReference>
<evidence type="ECO:0000256" key="5">
    <source>
        <dbReference type="ARBA" id="ARBA00023125"/>
    </source>
</evidence>
<dbReference type="InterPro" id="IPR050389">
    <property type="entry name" value="LysR-type_TF"/>
</dbReference>
<dbReference type="InterPro" id="IPR036390">
    <property type="entry name" value="WH_DNA-bd_sf"/>
</dbReference>
<evidence type="ECO:0000256" key="1">
    <source>
        <dbReference type="ARBA" id="ARBA00009437"/>
    </source>
</evidence>
<feature type="domain" description="HTH lysR-type" evidence="7">
    <location>
        <begin position="6"/>
        <end position="63"/>
    </location>
</feature>
<dbReference type="PRINTS" id="PR00039">
    <property type="entry name" value="HTHLYSR"/>
</dbReference>
<evidence type="ECO:0000313" key="8">
    <source>
        <dbReference type="EMBL" id="MCY0147233.1"/>
    </source>
</evidence>
<dbReference type="SUPFAM" id="SSF53850">
    <property type="entry name" value="Periplasmic binding protein-like II"/>
    <property type="match status" value="1"/>
</dbReference>
<sequence>MNLLTFDLNLMRVLDALLREGSTVRAGQRIGLSQPAVSAALGRLRLVLGDELFLRRGQGLEPTDYARSIEIPLREALDNIEALFARPKQFDPMVATTDFKISGSDFFAELLMPRLADQVSRRAPGIRVQLVDLVPDNYVERLERYEVDIALIPDRPVPDWVEKQPVFWSNFSVIARQRHPRLRQAGLMPGDVIPIDLFCDLGHILFSPEGKLRAMGDKALDDIGRERRVVMTMPVFSGVYRAVSESDLIALLPHRLAQRVAPKAGLSIYQAPMPVEAVLLTMVWHKRSTAAPDHRWLRELIAETLDPLNEGQPRLVV</sequence>
<comment type="caution">
    <text evidence="8">The sequence shown here is derived from an EMBL/GenBank/DDBJ whole genome shotgun (WGS) entry which is preliminary data.</text>
</comment>
<protein>
    <submittedName>
        <fullName evidence="8">LysR family transcriptional regulator</fullName>
    </submittedName>
</protein>
<evidence type="ECO:0000256" key="3">
    <source>
        <dbReference type="ARBA" id="ARBA00022491"/>
    </source>
</evidence>
<keyword evidence="4" id="KW-0805">Transcription regulation</keyword>
<keyword evidence="6" id="KW-0804">Transcription</keyword>
<dbReference type="InterPro" id="IPR037402">
    <property type="entry name" value="YidZ_PBP2"/>
</dbReference>
<evidence type="ECO:0000256" key="4">
    <source>
        <dbReference type="ARBA" id="ARBA00023015"/>
    </source>
</evidence>
<dbReference type="Proteomes" id="UP001073227">
    <property type="component" value="Unassembled WGS sequence"/>
</dbReference>
<evidence type="ECO:0000313" key="9">
    <source>
        <dbReference type="Proteomes" id="UP001073227"/>
    </source>
</evidence>
<keyword evidence="3" id="KW-0678">Repressor</keyword>
<dbReference type="PANTHER" id="PTHR30118:SF6">
    <property type="entry name" value="HTH-TYPE TRANSCRIPTIONAL REGULATOR LEUO"/>
    <property type="match status" value="1"/>
</dbReference>
<accession>A0ABT3Z640</accession>
<gene>
    <name evidence="8" type="ORF">OEG84_05775</name>
</gene>
<dbReference type="PROSITE" id="PS50931">
    <property type="entry name" value="HTH_LYSR"/>
    <property type="match status" value="1"/>
</dbReference>
<name>A0ABT3Z640_9HYPH</name>
<dbReference type="Gene3D" id="1.10.10.10">
    <property type="entry name" value="Winged helix-like DNA-binding domain superfamily/Winged helix DNA-binding domain"/>
    <property type="match status" value="1"/>
</dbReference>
<proteinExistence type="inferred from homology"/>
<organism evidence="8 9">
    <name type="scientific">Hoeflea algicola</name>
    <dbReference type="NCBI Taxonomy" id="2983763"/>
    <lineage>
        <taxon>Bacteria</taxon>
        <taxon>Pseudomonadati</taxon>
        <taxon>Pseudomonadota</taxon>
        <taxon>Alphaproteobacteria</taxon>
        <taxon>Hyphomicrobiales</taxon>
        <taxon>Rhizobiaceae</taxon>
        <taxon>Hoeflea</taxon>
    </lineage>
</organism>
<comment type="similarity">
    <text evidence="1">Belongs to the LysR transcriptional regulatory family.</text>
</comment>
<dbReference type="InterPro" id="IPR036388">
    <property type="entry name" value="WH-like_DNA-bd_sf"/>
</dbReference>
<dbReference type="Pfam" id="PF00126">
    <property type="entry name" value="HTH_1"/>
    <property type="match status" value="1"/>
</dbReference>
<dbReference type="EMBL" id="JAOVZR010000001">
    <property type="protein sequence ID" value="MCY0147233.1"/>
    <property type="molecule type" value="Genomic_DNA"/>
</dbReference>
<dbReference type="CDD" id="cd08417">
    <property type="entry name" value="PBP2_Nitroaromatics_like"/>
    <property type="match status" value="1"/>
</dbReference>
<keyword evidence="9" id="KW-1185">Reference proteome</keyword>
<keyword evidence="5" id="KW-0238">DNA-binding</keyword>
<dbReference type="InterPro" id="IPR005119">
    <property type="entry name" value="LysR_subst-bd"/>
</dbReference>
<dbReference type="Gene3D" id="3.40.190.10">
    <property type="entry name" value="Periplasmic binding protein-like II"/>
    <property type="match status" value="2"/>
</dbReference>
<evidence type="ECO:0000256" key="6">
    <source>
        <dbReference type="ARBA" id="ARBA00023163"/>
    </source>
</evidence>
<dbReference type="SUPFAM" id="SSF46785">
    <property type="entry name" value="Winged helix' DNA-binding domain"/>
    <property type="match status" value="1"/>
</dbReference>
<keyword evidence="2" id="KW-0536">Nodulation</keyword>